<evidence type="ECO:0000313" key="9">
    <source>
        <dbReference type="EMBL" id="AMM31491.1"/>
    </source>
</evidence>
<gene>
    <name evidence="9" type="ORF">SA2016_0803</name>
</gene>
<keyword evidence="4 7" id="KW-0068">Autocatalytic cleavage</keyword>
<evidence type="ECO:0000313" key="10">
    <source>
        <dbReference type="Proteomes" id="UP000070134"/>
    </source>
</evidence>
<evidence type="ECO:0000256" key="1">
    <source>
        <dbReference type="ARBA" id="ARBA00007484"/>
    </source>
</evidence>
<organism evidence="9 10">
    <name type="scientific">Sinomonas atrocyanea</name>
    <dbReference type="NCBI Taxonomy" id="37927"/>
    <lineage>
        <taxon>Bacteria</taxon>
        <taxon>Bacillati</taxon>
        <taxon>Actinomycetota</taxon>
        <taxon>Actinomycetes</taxon>
        <taxon>Micrococcales</taxon>
        <taxon>Micrococcaceae</taxon>
        <taxon>Sinomonas</taxon>
    </lineage>
</organism>
<dbReference type="GO" id="GO:0003677">
    <property type="term" value="F:DNA binding"/>
    <property type="evidence" value="ECO:0007669"/>
    <property type="project" value="InterPro"/>
</dbReference>
<dbReference type="InterPro" id="IPR015927">
    <property type="entry name" value="Peptidase_S24_S26A/B/C"/>
</dbReference>
<keyword evidence="10" id="KW-1185">Reference proteome</keyword>
<dbReference type="SUPFAM" id="SSF51306">
    <property type="entry name" value="LexA/Signal peptidase"/>
    <property type="match status" value="1"/>
</dbReference>
<evidence type="ECO:0000256" key="5">
    <source>
        <dbReference type="ARBA" id="ARBA00023204"/>
    </source>
</evidence>
<evidence type="ECO:0000256" key="2">
    <source>
        <dbReference type="ARBA" id="ARBA00022763"/>
    </source>
</evidence>
<dbReference type="STRING" id="37927.SA2016_0803"/>
<dbReference type="OrthoDB" id="9787787at2"/>
<dbReference type="Proteomes" id="UP000070134">
    <property type="component" value="Chromosome"/>
</dbReference>
<dbReference type="GO" id="GO:0006281">
    <property type="term" value="P:DNA repair"/>
    <property type="evidence" value="ECO:0007669"/>
    <property type="project" value="UniProtKB-KW"/>
</dbReference>
<keyword evidence="6" id="KW-0742">SOS response</keyword>
<dbReference type="EMBL" id="CP014518">
    <property type="protein sequence ID" value="AMM31491.1"/>
    <property type="molecule type" value="Genomic_DNA"/>
</dbReference>
<protein>
    <submittedName>
        <fullName evidence="9">Peptidase S24 and S26 domain protein</fullName>
    </submittedName>
</protein>
<comment type="similarity">
    <text evidence="1 7">Belongs to the peptidase S24 family.</text>
</comment>
<reference evidence="9 10" key="1">
    <citation type="submission" date="2016-02" db="EMBL/GenBank/DDBJ databases">
        <title>Complete genome of Sinomonas atrocyanea KCTC 3377.</title>
        <authorList>
            <person name="Kim K.M."/>
        </authorList>
    </citation>
    <scope>NUCLEOTIDE SEQUENCE [LARGE SCALE GENOMIC DNA]</scope>
    <source>
        <strain evidence="9 10">KCTC 3377</strain>
    </source>
</reference>
<keyword evidence="3 7" id="KW-0378">Hydrolase</keyword>
<dbReference type="NCBIfam" id="NF007621">
    <property type="entry name" value="PRK10276.1"/>
    <property type="match status" value="1"/>
</dbReference>
<evidence type="ECO:0000259" key="8">
    <source>
        <dbReference type="Pfam" id="PF00717"/>
    </source>
</evidence>
<evidence type="ECO:0000256" key="7">
    <source>
        <dbReference type="RuleBase" id="RU003991"/>
    </source>
</evidence>
<dbReference type="InterPro" id="IPR006197">
    <property type="entry name" value="Peptidase_S24_LexA"/>
</dbReference>
<dbReference type="InterPro" id="IPR050077">
    <property type="entry name" value="LexA_repressor"/>
</dbReference>
<dbReference type="KEGG" id="satk:SA2016_0803"/>
<dbReference type="PANTHER" id="PTHR33516">
    <property type="entry name" value="LEXA REPRESSOR"/>
    <property type="match status" value="1"/>
</dbReference>
<dbReference type="PANTHER" id="PTHR33516:SF2">
    <property type="entry name" value="LEXA REPRESSOR-RELATED"/>
    <property type="match status" value="1"/>
</dbReference>
<evidence type="ECO:0000256" key="6">
    <source>
        <dbReference type="ARBA" id="ARBA00023236"/>
    </source>
</evidence>
<dbReference type="PRINTS" id="PR00726">
    <property type="entry name" value="LEXASERPTASE"/>
</dbReference>
<evidence type="ECO:0000256" key="4">
    <source>
        <dbReference type="ARBA" id="ARBA00022813"/>
    </source>
</evidence>
<dbReference type="InterPro" id="IPR036286">
    <property type="entry name" value="LexA/Signal_pep-like_sf"/>
</dbReference>
<dbReference type="Gene3D" id="2.10.109.10">
    <property type="entry name" value="Umud Fragment, subunit A"/>
    <property type="match status" value="1"/>
</dbReference>
<dbReference type="Pfam" id="PF00717">
    <property type="entry name" value="Peptidase_S24"/>
    <property type="match status" value="1"/>
</dbReference>
<dbReference type="GO" id="GO:0009432">
    <property type="term" value="P:SOS response"/>
    <property type="evidence" value="ECO:0007669"/>
    <property type="project" value="UniProtKB-KW"/>
</dbReference>
<dbReference type="RefSeq" id="WP_084249289.1">
    <property type="nucleotide sequence ID" value="NZ_BJMO01000036.1"/>
</dbReference>
<accession>A0A126ZY41</accession>
<evidence type="ECO:0000256" key="3">
    <source>
        <dbReference type="ARBA" id="ARBA00022801"/>
    </source>
</evidence>
<dbReference type="InterPro" id="IPR039418">
    <property type="entry name" value="LexA-like"/>
</dbReference>
<dbReference type="CDD" id="cd06529">
    <property type="entry name" value="S24_LexA-like"/>
    <property type="match status" value="1"/>
</dbReference>
<feature type="domain" description="Peptidase S24/S26A/S26B/S26C" evidence="8">
    <location>
        <begin position="22"/>
        <end position="133"/>
    </location>
</feature>
<keyword evidence="2" id="KW-0227">DNA damage</keyword>
<dbReference type="PATRIC" id="fig|37927.3.peg.825"/>
<sequence>MSSVSVFPVAASPLPLLHAPVAVPAGFPSPAQDWYDGPIDLTAELVKDQAATFVVRVAGHSMEGAGISDGDELLVDRSLTPRDGDVVVAVLDGELTVKRLATVPGGVVLRSENPAYPDIPVPEAADLLIWGVATFCIHHLRARGSSHQMPDSATPKGPRRAG</sequence>
<dbReference type="GO" id="GO:0016787">
    <property type="term" value="F:hydrolase activity"/>
    <property type="evidence" value="ECO:0007669"/>
    <property type="project" value="UniProtKB-KW"/>
</dbReference>
<dbReference type="GO" id="GO:0006355">
    <property type="term" value="P:regulation of DNA-templated transcription"/>
    <property type="evidence" value="ECO:0007669"/>
    <property type="project" value="InterPro"/>
</dbReference>
<proteinExistence type="inferred from homology"/>
<keyword evidence="5" id="KW-0234">DNA repair</keyword>
<dbReference type="AlphaFoldDB" id="A0A126ZY41"/>
<name>A0A126ZY41_9MICC</name>